<dbReference type="GO" id="GO:0045944">
    <property type="term" value="P:positive regulation of transcription by RNA polymerase II"/>
    <property type="evidence" value="ECO:0007669"/>
    <property type="project" value="TreeGrafter"/>
</dbReference>
<dbReference type="AlphaFoldDB" id="B4I484"/>
<protein>
    <submittedName>
        <fullName evidence="7">GM10845</fullName>
    </submittedName>
</protein>
<evidence type="ECO:0000256" key="5">
    <source>
        <dbReference type="SAM" id="MobiDB-lite"/>
    </source>
</evidence>
<evidence type="ECO:0000256" key="1">
    <source>
        <dbReference type="ARBA" id="ARBA00022723"/>
    </source>
</evidence>
<dbReference type="InterPro" id="IPR017907">
    <property type="entry name" value="Znf_RING_CS"/>
</dbReference>
<organism evidence="8">
    <name type="scientific">Drosophila sechellia</name>
    <name type="common">Fruit fly</name>
    <dbReference type="NCBI Taxonomy" id="7238"/>
    <lineage>
        <taxon>Eukaryota</taxon>
        <taxon>Metazoa</taxon>
        <taxon>Ecdysozoa</taxon>
        <taxon>Arthropoda</taxon>
        <taxon>Hexapoda</taxon>
        <taxon>Insecta</taxon>
        <taxon>Pterygota</taxon>
        <taxon>Neoptera</taxon>
        <taxon>Endopterygota</taxon>
        <taxon>Diptera</taxon>
        <taxon>Brachycera</taxon>
        <taxon>Muscomorpha</taxon>
        <taxon>Ephydroidea</taxon>
        <taxon>Drosophilidae</taxon>
        <taxon>Drosophila</taxon>
        <taxon>Sophophora</taxon>
    </lineage>
</organism>
<dbReference type="STRING" id="7238.B4I484"/>
<feature type="compositionally biased region" description="Polar residues" evidence="5">
    <location>
        <begin position="1"/>
        <end position="15"/>
    </location>
</feature>
<dbReference type="Proteomes" id="UP000001292">
    <property type="component" value="Unassembled WGS sequence"/>
</dbReference>
<dbReference type="SMR" id="B4I484"/>
<dbReference type="Gene3D" id="3.30.40.10">
    <property type="entry name" value="Zinc/RING finger domain, C3HC4 (zinc finger)"/>
    <property type="match status" value="1"/>
</dbReference>
<sequence>MSDSTIFPFNSSIIDQSADSNVSSSSSNSNASDSSVDSHSSIESNSDSGPNTSVESQSSAESDLSVDSHSSLERPSPVDRELSVESGSSSASNTSESSSVGEASNQLHSPQSNSSLNMANLSVSNEDAHAQIRSLTQDVIQMEADLDRMNRYCEDVVSQIDAFATRSSTPTVARRIRRRSNPVEVIDLSHLEHAPPVRSARNRDPDAVIDLCTPEGPRRSTVNSIFSNDSLTIPPRRRGLSGSTENVPVVDLDVVSPPKRANRDMDVSQKDDLYKCPVCIESVSKREPVSTKCGHVFCRECIEAAIRATHKCPICNKKLTVRQFFRIYL</sequence>
<dbReference type="KEGG" id="dse:6614036"/>
<reference evidence="7 8" key="1">
    <citation type="journal article" date="2007" name="Nature">
        <title>Evolution of genes and genomes on the Drosophila phylogeny.</title>
        <authorList>
            <consortium name="Drosophila 12 Genomes Consortium"/>
            <person name="Clark A.G."/>
            <person name="Eisen M.B."/>
            <person name="Smith D.R."/>
            <person name="Bergman C.M."/>
            <person name="Oliver B."/>
            <person name="Markow T.A."/>
            <person name="Kaufman T.C."/>
            <person name="Kellis M."/>
            <person name="Gelbart W."/>
            <person name="Iyer V.N."/>
            <person name="Pollard D.A."/>
            <person name="Sackton T.B."/>
            <person name="Larracuente A.M."/>
            <person name="Singh N.D."/>
            <person name="Abad J.P."/>
            <person name="Abt D.N."/>
            <person name="Adryan B."/>
            <person name="Aguade M."/>
            <person name="Akashi H."/>
            <person name="Anderson W.W."/>
            <person name="Aquadro C.F."/>
            <person name="Ardell D.H."/>
            <person name="Arguello R."/>
            <person name="Artieri C.G."/>
            <person name="Barbash D.A."/>
            <person name="Barker D."/>
            <person name="Barsanti P."/>
            <person name="Batterham P."/>
            <person name="Batzoglou S."/>
            <person name="Begun D."/>
            <person name="Bhutkar A."/>
            <person name="Blanco E."/>
            <person name="Bosak S.A."/>
            <person name="Bradley R.K."/>
            <person name="Brand A.D."/>
            <person name="Brent M.R."/>
            <person name="Brooks A.N."/>
            <person name="Brown R.H."/>
            <person name="Butlin R.K."/>
            <person name="Caggese C."/>
            <person name="Calvi B.R."/>
            <person name="Bernardo de Carvalho A."/>
            <person name="Caspi A."/>
            <person name="Castrezana S."/>
            <person name="Celniker S.E."/>
            <person name="Chang J.L."/>
            <person name="Chapple C."/>
            <person name="Chatterji S."/>
            <person name="Chinwalla A."/>
            <person name="Civetta A."/>
            <person name="Clifton S.W."/>
            <person name="Comeron J.M."/>
            <person name="Costello J.C."/>
            <person name="Coyne J.A."/>
            <person name="Daub J."/>
            <person name="David R.G."/>
            <person name="Delcher A.L."/>
            <person name="Delehaunty K."/>
            <person name="Do C.B."/>
            <person name="Ebling H."/>
            <person name="Edwards K."/>
            <person name="Eickbush T."/>
            <person name="Evans J.D."/>
            <person name="Filipski A."/>
            <person name="Findeiss S."/>
            <person name="Freyhult E."/>
            <person name="Fulton L."/>
            <person name="Fulton R."/>
            <person name="Garcia A.C."/>
            <person name="Gardiner A."/>
            <person name="Garfield D.A."/>
            <person name="Garvin B.E."/>
            <person name="Gibson G."/>
            <person name="Gilbert D."/>
            <person name="Gnerre S."/>
            <person name="Godfrey J."/>
            <person name="Good R."/>
            <person name="Gotea V."/>
            <person name="Gravely B."/>
            <person name="Greenberg A.J."/>
            <person name="Griffiths-Jones S."/>
            <person name="Gross S."/>
            <person name="Guigo R."/>
            <person name="Gustafson E.A."/>
            <person name="Haerty W."/>
            <person name="Hahn M.W."/>
            <person name="Halligan D.L."/>
            <person name="Halpern A.L."/>
            <person name="Halter G.M."/>
            <person name="Han M.V."/>
            <person name="Heger A."/>
            <person name="Hillier L."/>
            <person name="Hinrichs A.S."/>
            <person name="Holmes I."/>
            <person name="Hoskins R.A."/>
            <person name="Hubisz M.J."/>
            <person name="Hultmark D."/>
            <person name="Huntley M.A."/>
            <person name="Jaffe D.B."/>
            <person name="Jagadeeshan S."/>
            <person name="Jeck W.R."/>
            <person name="Johnson J."/>
            <person name="Jones C.D."/>
            <person name="Jordan W.C."/>
            <person name="Karpen G.H."/>
            <person name="Kataoka E."/>
            <person name="Keightley P.D."/>
            <person name="Kheradpour P."/>
            <person name="Kirkness E.F."/>
            <person name="Koerich L.B."/>
            <person name="Kristiansen K."/>
            <person name="Kudrna D."/>
            <person name="Kulathinal R.J."/>
            <person name="Kumar S."/>
            <person name="Kwok R."/>
            <person name="Lander E."/>
            <person name="Langley C.H."/>
            <person name="Lapoint R."/>
            <person name="Lazzaro B.P."/>
            <person name="Lee S.J."/>
            <person name="Levesque L."/>
            <person name="Li R."/>
            <person name="Lin C.F."/>
            <person name="Lin M.F."/>
            <person name="Lindblad-Toh K."/>
            <person name="Llopart A."/>
            <person name="Long M."/>
            <person name="Low L."/>
            <person name="Lozovsky E."/>
            <person name="Lu J."/>
            <person name="Luo M."/>
            <person name="Machado C.A."/>
            <person name="Makalowski W."/>
            <person name="Marzo M."/>
            <person name="Matsuda M."/>
            <person name="Matzkin L."/>
            <person name="McAllister B."/>
            <person name="McBride C.S."/>
            <person name="McKernan B."/>
            <person name="McKernan K."/>
            <person name="Mendez-Lago M."/>
            <person name="Minx P."/>
            <person name="Mollenhauer M.U."/>
            <person name="Montooth K."/>
            <person name="Mount S.M."/>
            <person name="Mu X."/>
            <person name="Myers E."/>
            <person name="Negre B."/>
            <person name="Newfeld S."/>
            <person name="Nielsen R."/>
            <person name="Noor M.A."/>
            <person name="O'Grady P."/>
            <person name="Pachter L."/>
            <person name="Papaceit M."/>
            <person name="Parisi M.J."/>
            <person name="Parisi M."/>
            <person name="Parts L."/>
            <person name="Pedersen J.S."/>
            <person name="Pesole G."/>
            <person name="Phillippy A.M."/>
            <person name="Ponting C.P."/>
            <person name="Pop M."/>
            <person name="Porcelli D."/>
            <person name="Powell J.R."/>
            <person name="Prohaska S."/>
            <person name="Pruitt K."/>
            <person name="Puig M."/>
            <person name="Quesneville H."/>
            <person name="Ram K.R."/>
            <person name="Rand D."/>
            <person name="Rasmussen M.D."/>
            <person name="Reed L.K."/>
            <person name="Reenan R."/>
            <person name="Reily A."/>
            <person name="Remington K.A."/>
            <person name="Rieger T.T."/>
            <person name="Ritchie M.G."/>
            <person name="Robin C."/>
            <person name="Rogers Y.H."/>
            <person name="Rohde C."/>
            <person name="Rozas J."/>
            <person name="Rubenfield M.J."/>
            <person name="Ruiz A."/>
            <person name="Russo S."/>
            <person name="Salzberg S.L."/>
            <person name="Sanchez-Gracia A."/>
            <person name="Saranga D.J."/>
            <person name="Sato H."/>
            <person name="Schaeffer S.W."/>
            <person name="Schatz M.C."/>
            <person name="Schlenke T."/>
            <person name="Schwartz R."/>
            <person name="Segarra C."/>
            <person name="Singh R.S."/>
            <person name="Sirot L."/>
            <person name="Sirota M."/>
            <person name="Sisneros N.B."/>
            <person name="Smith C.D."/>
            <person name="Smith T.F."/>
            <person name="Spieth J."/>
            <person name="Stage D.E."/>
            <person name="Stark A."/>
            <person name="Stephan W."/>
            <person name="Strausberg R.L."/>
            <person name="Strempel S."/>
            <person name="Sturgill D."/>
            <person name="Sutton G."/>
            <person name="Sutton G.G."/>
            <person name="Tao W."/>
            <person name="Teichmann S."/>
            <person name="Tobari Y.N."/>
            <person name="Tomimura Y."/>
            <person name="Tsolas J.M."/>
            <person name="Valente V.L."/>
            <person name="Venter E."/>
            <person name="Venter J.C."/>
            <person name="Vicario S."/>
            <person name="Vieira F.G."/>
            <person name="Vilella A.J."/>
            <person name="Villasante A."/>
            <person name="Walenz B."/>
            <person name="Wang J."/>
            <person name="Wasserman M."/>
            <person name="Watts T."/>
            <person name="Wilson D."/>
            <person name="Wilson R.K."/>
            <person name="Wing R.A."/>
            <person name="Wolfner M.F."/>
            <person name="Wong A."/>
            <person name="Wong G.K."/>
            <person name="Wu C.I."/>
            <person name="Wu G."/>
            <person name="Yamamoto D."/>
            <person name="Yang H.P."/>
            <person name="Yang S.P."/>
            <person name="Yorke J.A."/>
            <person name="Yoshida K."/>
            <person name="Zdobnov E."/>
            <person name="Zhang P."/>
            <person name="Zhang Y."/>
            <person name="Zimin A.V."/>
            <person name="Baldwin J."/>
            <person name="Abdouelleil A."/>
            <person name="Abdulkadir J."/>
            <person name="Abebe A."/>
            <person name="Abera B."/>
            <person name="Abreu J."/>
            <person name="Acer S.C."/>
            <person name="Aftuck L."/>
            <person name="Alexander A."/>
            <person name="An P."/>
            <person name="Anderson E."/>
            <person name="Anderson S."/>
            <person name="Arachi H."/>
            <person name="Azer M."/>
            <person name="Bachantsang P."/>
            <person name="Barry A."/>
            <person name="Bayul T."/>
            <person name="Berlin A."/>
            <person name="Bessette D."/>
            <person name="Bloom T."/>
            <person name="Blye J."/>
            <person name="Boguslavskiy L."/>
            <person name="Bonnet C."/>
            <person name="Boukhgalter B."/>
            <person name="Bourzgui I."/>
            <person name="Brown A."/>
            <person name="Cahill P."/>
            <person name="Channer S."/>
            <person name="Cheshatsang Y."/>
            <person name="Chuda L."/>
            <person name="Citroen M."/>
            <person name="Collymore A."/>
            <person name="Cooke P."/>
            <person name="Costello M."/>
            <person name="D'Aco K."/>
            <person name="Daza R."/>
            <person name="De Haan G."/>
            <person name="DeGray S."/>
            <person name="DeMaso C."/>
            <person name="Dhargay N."/>
            <person name="Dooley K."/>
            <person name="Dooley E."/>
            <person name="Doricent M."/>
            <person name="Dorje P."/>
            <person name="Dorjee K."/>
            <person name="Dupes A."/>
            <person name="Elong R."/>
            <person name="Falk J."/>
            <person name="Farina A."/>
            <person name="Faro S."/>
            <person name="Ferguson D."/>
            <person name="Fisher S."/>
            <person name="Foley C.D."/>
            <person name="Franke A."/>
            <person name="Friedrich D."/>
            <person name="Gadbois L."/>
            <person name="Gearin G."/>
            <person name="Gearin C.R."/>
            <person name="Giannoukos G."/>
            <person name="Goode T."/>
            <person name="Graham J."/>
            <person name="Grandbois E."/>
            <person name="Grewal S."/>
            <person name="Gyaltsen K."/>
            <person name="Hafez N."/>
            <person name="Hagos B."/>
            <person name="Hall J."/>
            <person name="Henson C."/>
            <person name="Hollinger A."/>
            <person name="Honan T."/>
            <person name="Huard M.D."/>
            <person name="Hughes L."/>
            <person name="Hurhula B."/>
            <person name="Husby M.E."/>
            <person name="Kamat A."/>
            <person name="Kanga B."/>
            <person name="Kashin S."/>
            <person name="Khazanovich D."/>
            <person name="Kisner P."/>
            <person name="Lance K."/>
            <person name="Lara M."/>
            <person name="Lee W."/>
            <person name="Lennon N."/>
            <person name="Letendre F."/>
            <person name="LeVine R."/>
            <person name="Lipovsky A."/>
            <person name="Liu X."/>
            <person name="Liu J."/>
            <person name="Liu S."/>
            <person name="Lokyitsang T."/>
            <person name="Lokyitsang Y."/>
            <person name="Lubonja R."/>
            <person name="Lui A."/>
            <person name="MacDonald P."/>
            <person name="Magnisalis V."/>
            <person name="Maru K."/>
            <person name="Matthews C."/>
            <person name="McCusker W."/>
            <person name="McDonough S."/>
            <person name="Mehta T."/>
            <person name="Meldrim J."/>
            <person name="Meneus L."/>
            <person name="Mihai O."/>
            <person name="Mihalev A."/>
            <person name="Mihova T."/>
            <person name="Mittelman R."/>
            <person name="Mlenga V."/>
            <person name="Montmayeur A."/>
            <person name="Mulrain L."/>
            <person name="Navidi A."/>
            <person name="Naylor J."/>
            <person name="Negash T."/>
            <person name="Nguyen T."/>
            <person name="Nguyen N."/>
            <person name="Nicol R."/>
            <person name="Norbu C."/>
            <person name="Norbu N."/>
            <person name="Novod N."/>
            <person name="O'Neill B."/>
            <person name="Osman S."/>
            <person name="Markiewicz E."/>
            <person name="Oyono O.L."/>
            <person name="Patti C."/>
            <person name="Phunkhang P."/>
            <person name="Pierre F."/>
            <person name="Priest M."/>
            <person name="Raghuraman S."/>
            <person name="Rege F."/>
            <person name="Reyes R."/>
            <person name="Rise C."/>
            <person name="Rogov P."/>
            <person name="Ross K."/>
            <person name="Ryan E."/>
            <person name="Settipalli S."/>
            <person name="Shea T."/>
            <person name="Sherpa N."/>
            <person name="Shi L."/>
            <person name="Shih D."/>
            <person name="Sparrow T."/>
            <person name="Spaulding J."/>
            <person name="Stalker J."/>
            <person name="Stange-Thomann N."/>
            <person name="Stavropoulos S."/>
            <person name="Stone C."/>
            <person name="Strader C."/>
            <person name="Tesfaye S."/>
            <person name="Thomson T."/>
            <person name="Thoulutsang Y."/>
            <person name="Thoulutsang D."/>
            <person name="Topham K."/>
            <person name="Topping I."/>
            <person name="Tsamla T."/>
            <person name="Vassiliev H."/>
            <person name="Vo A."/>
            <person name="Wangchuk T."/>
            <person name="Wangdi T."/>
            <person name="Weiand M."/>
            <person name="Wilkinson J."/>
            <person name="Wilson A."/>
            <person name="Yadav S."/>
            <person name="Young G."/>
            <person name="Yu Q."/>
            <person name="Zembek L."/>
            <person name="Zhong D."/>
            <person name="Zimmer A."/>
            <person name="Zwirko Z."/>
            <person name="Jaffe D.B."/>
            <person name="Alvarez P."/>
            <person name="Brockman W."/>
            <person name="Butler J."/>
            <person name="Chin C."/>
            <person name="Gnerre S."/>
            <person name="Grabherr M."/>
            <person name="Kleber M."/>
            <person name="Mauceli E."/>
            <person name="MacCallum I."/>
        </authorList>
    </citation>
    <scope>NUCLEOTIDE SEQUENCE [LARGE SCALE GENOMIC DNA]</scope>
    <source>
        <strain evidence="8">Rob3c / Tucson 14021-0248.25</strain>
    </source>
</reference>
<dbReference type="PROSITE" id="PS00518">
    <property type="entry name" value="ZF_RING_1"/>
    <property type="match status" value="1"/>
</dbReference>
<evidence type="ECO:0000256" key="3">
    <source>
        <dbReference type="ARBA" id="ARBA00022833"/>
    </source>
</evidence>
<feature type="compositionally biased region" description="Polar residues" evidence="5">
    <location>
        <begin position="106"/>
        <end position="117"/>
    </location>
</feature>
<evidence type="ECO:0000313" key="7">
    <source>
        <dbReference type="EMBL" id="EDW55027.1"/>
    </source>
</evidence>
<dbReference type="OrthoDB" id="6105938at2759"/>
<feature type="region of interest" description="Disordered" evidence="5">
    <location>
        <begin position="1"/>
        <end position="117"/>
    </location>
</feature>
<evidence type="ECO:0000256" key="4">
    <source>
        <dbReference type="PROSITE-ProRule" id="PRU00175"/>
    </source>
</evidence>
<keyword evidence="1" id="KW-0479">Metal-binding</keyword>
<keyword evidence="2 4" id="KW-0863">Zinc-finger</keyword>
<feature type="compositionally biased region" description="Low complexity" evidence="5">
    <location>
        <begin position="17"/>
        <end position="48"/>
    </location>
</feature>
<evidence type="ECO:0000259" key="6">
    <source>
        <dbReference type="PROSITE" id="PS50089"/>
    </source>
</evidence>
<evidence type="ECO:0000313" key="8">
    <source>
        <dbReference type="Proteomes" id="UP000001292"/>
    </source>
</evidence>
<dbReference type="SUPFAM" id="SSF57850">
    <property type="entry name" value="RING/U-box"/>
    <property type="match status" value="1"/>
</dbReference>
<dbReference type="GO" id="GO:0008270">
    <property type="term" value="F:zinc ion binding"/>
    <property type="evidence" value="ECO:0007669"/>
    <property type="project" value="UniProtKB-KW"/>
</dbReference>
<keyword evidence="8" id="KW-1185">Reference proteome</keyword>
<dbReference type="InterPro" id="IPR047134">
    <property type="entry name" value="RNF4"/>
</dbReference>
<dbReference type="PROSITE" id="PS50089">
    <property type="entry name" value="ZF_RING_2"/>
    <property type="match status" value="1"/>
</dbReference>
<dbReference type="FunFam" id="3.30.40.10:FF:001156">
    <property type="entry name" value="Degringolade, isoform A"/>
    <property type="match status" value="1"/>
</dbReference>
<dbReference type="SMART" id="SM00184">
    <property type="entry name" value="RING"/>
    <property type="match status" value="1"/>
</dbReference>
<dbReference type="HOGENOM" id="CLU_076264_0_0_1"/>
<dbReference type="InterPro" id="IPR001841">
    <property type="entry name" value="Znf_RING"/>
</dbReference>
<dbReference type="PANTHER" id="PTHR23041">
    <property type="entry name" value="RING FINGER DOMAIN-CONTAINING"/>
    <property type="match status" value="1"/>
</dbReference>
<dbReference type="EMBL" id="CH480821">
    <property type="protein sequence ID" value="EDW55027.1"/>
    <property type="molecule type" value="Genomic_DNA"/>
</dbReference>
<dbReference type="Pfam" id="PF13639">
    <property type="entry name" value="zf-RING_2"/>
    <property type="match status" value="1"/>
</dbReference>
<proteinExistence type="predicted"/>
<dbReference type="InterPro" id="IPR013083">
    <property type="entry name" value="Znf_RING/FYVE/PHD"/>
</dbReference>
<accession>B4I484</accession>
<feature type="compositionally biased region" description="Polar residues" evidence="5">
    <location>
        <begin position="49"/>
        <end position="69"/>
    </location>
</feature>
<keyword evidence="3" id="KW-0862">Zinc</keyword>
<name>B4I484_DROSE</name>
<feature type="domain" description="RING-type" evidence="6">
    <location>
        <begin position="276"/>
        <end position="316"/>
    </location>
</feature>
<dbReference type="PhylomeDB" id="B4I484"/>
<evidence type="ECO:0000256" key="2">
    <source>
        <dbReference type="ARBA" id="ARBA00022771"/>
    </source>
</evidence>
<feature type="compositionally biased region" description="Low complexity" evidence="5">
    <location>
        <begin position="84"/>
        <end position="105"/>
    </location>
</feature>
<dbReference type="PANTHER" id="PTHR23041:SF78">
    <property type="entry name" value="E3 UBIQUITIN-PROTEIN LIGASE RNF4"/>
    <property type="match status" value="1"/>
</dbReference>
<gene>
    <name evidence="7" type="primary">Dsec\GM10845</name>
    <name evidence="7" type="ORF">Dsec_GM10845</name>
</gene>
<feature type="compositionally biased region" description="Basic and acidic residues" evidence="5">
    <location>
        <begin position="70"/>
        <end position="83"/>
    </location>
</feature>
<dbReference type="OMA" id="CEEVDNN"/>